<organism evidence="2 3">
    <name type="scientific">Haloplanus rallus</name>
    <dbReference type="NCBI Taxonomy" id="1816183"/>
    <lineage>
        <taxon>Archaea</taxon>
        <taxon>Methanobacteriati</taxon>
        <taxon>Methanobacteriota</taxon>
        <taxon>Stenosarchaea group</taxon>
        <taxon>Halobacteria</taxon>
        <taxon>Halobacteriales</taxon>
        <taxon>Haloferacaceae</taxon>
        <taxon>Haloplanus</taxon>
    </lineage>
</organism>
<dbReference type="Proteomes" id="UP000428325">
    <property type="component" value="Chromosome"/>
</dbReference>
<dbReference type="RefSeq" id="WP_157689411.1">
    <property type="nucleotide sequence ID" value="NZ_CP034345.1"/>
</dbReference>
<sequence length="315" mass="31497">MPSGRRAVLASIGTAAIGLSGCLGGGSPAEPTRTSTATPTETPAGDAATLGDAVAVDGATVTVSDLVTAHSVRYLSAPDAMDVHPADGDQFVFVAVAADGSGTPPAPDRFGLVADDARYGSGIEYLGPARVAAPVTGRRYGESNPEGFLGFRVPAPLDAESVAVVLGSDGPERTDTPPDPGDVVAEWTVPPAAVDPLRSPPPAFSAAADVPESVPADEPIPVTIDVTNEGDGPGVFRAAINQQGPLYGAEGIDRSLAAGESATHGTTVDYYLDDDAAPGRVRFAVVGPDLSELFEVTLDGGGTPAGTGTTTGATH</sequence>
<name>A0A6B9F987_9EURY</name>
<dbReference type="AlphaFoldDB" id="A0A6B9F987"/>
<feature type="region of interest" description="Disordered" evidence="1">
    <location>
        <begin position="23"/>
        <end position="45"/>
    </location>
</feature>
<protein>
    <submittedName>
        <fullName evidence="2">Uncharacterized protein</fullName>
    </submittedName>
</protein>
<dbReference type="EMBL" id="CP034345">
    <property type="protein sequence ID" value="QGX94954.1"/>
    <property type="molecule type" value="Genomic_DNA"/>
</dbReference>
<dbReference type="PROSITE" id="PS51257">
    <property type="entry name" value="PROKAR_LIPOPROTEIN"/>
    <property type="match status" value="1"/>
</dbReference>
<proteinExistence type="predicted"/>
<evidence type="ECO:0000313" key="2">
    <source>
        <dbReference type="EMBL" id="QGX94954.1"/>
    </source>
</evidence>
<evidence type="ECO:0000313" key="3">
    <source>
        <dbReference type="Proteomes" id="UP000428325"/>
    </source>
</evidence>
<dbReference type="KEGG" id="hra:EI982_09205"/>
<accession>A0A6B9F987</accession>
<gene>
    <name evidence="2" type="ORF">EI982_09205</name>
</gene>
<reference evidence="2 3" key="1">
    <citation type="submission" date="2018-12" db="EMBL/GenBank/DDBJ databases">
        <title>Complete genome sequence of Haloplanus rallus MBLA0036.</title>
        <authorList>
            <person name="Nam Y.-d."/>
            <person name="Kang J."/>
            <person name="Chung W.-H."/>
            <person name="Park Y.S."/>
        </authorList>
    </citation>
    <scope>NUCLEOTIDE SEQUENCE [LARGE SCALE GENOMIC DNA]</scope>
    <source>
        <strain evidence="2 3">MBLA0036</strain>
    </source>
</reference>
<feature type="compositionally biased region" description="Low complexity" evidence="1">
    <location>
        <begin position="28"/>
        <end position="44"/>
    </location>
</feature>
<keyword evidence="3" id="KW-1185">Reference proteome</keyword>
<dbReference type="OrthoDB" id="270566at2157"/>
<evidence type="ECO:0000256" key="1">
    <source>
        <dbReference type="SAM" id="MobiDB-lite"/>
    </source>
</evidence>
<dbReference type="GeneID" id="43369712"/>